<dbReference type="GO" id="GO:0050661">
    <property type="term" value="F:NADP binding"/>
    <property type="evidence" value="ECO:0007669"/>
    <property type="project" value="InterPro"/>
</dbReference>
<feature type="binding site" evidence="8 10">
    <location>
        <position position="109"/>
    </location>
    <ligand>
        <name>substrate</name>
    </ligand>
</feature>
<dbReference type="PROSITE" id="PS00747">
    <property type="entry name" value="GLUTR"/>
    <property type="match status" value="1"/>
</dbReference>
<evidence type="ECO:0000256" key="5">
    <source>
        <dbReference type="ARBA" id="ARBA00023002"/>
    </source>
</evidence>
<comment type="catalytic activity">
    <reaction evidence="7 8 13">
        <text>(S)-4-amino-5-oxopentanoate + tRNA(Glu) + NADP(+) = L-glutamyl-tRNA(Glu) + NADPH + H(+)</text>
        <dbReference type="Rhea" id="RHEA:12344"/>
        <dbReference type="Rhea" id="RHEA-COMP:9663"/>
        <dbReference type="Rhea" id="RHEA-COMP:9680"/>
        <dbReference type="ChEBI" id="CHEBI:15378"/>
        <dbReference type="ChEBI" id="CHEBI:57501"/>
        <dbReference type="ChEBI" id="CHEBI:57783"/>
        <dbReference type="ChEBI" id="CHEBI:58349"/>
        <dbReference type="ChEBI" id="CHEBI:78442"/>
        <dbReference type="ChEBI" id="CHEBI:78520"/>
        <dbReference type="EC" id="1.2.1.70"/>
    </reaction>
</comment>
<protein>
    <recommendedName>
        <fullName evidence="3 8">Glutamyl-tRNA reductase</fullName>
        <shortName evidence="8">GluTR</shortName>
        <ecNumber evidence="3 8">1.2.1.70</ecNumber>
    </recommendedName>
</protein>
<dbReference type="InterPro" id="IPR036291">
    <property type="entry name" value="NAD(P)-bd_dom_sf"/>
</dbReference>
<dbReference type="Pfam" id="PF00745">
    <property type="entry name" value="GlutR_dimer"/>
    <property type="match status" value="1"/>
</dbReference>
<dbReference type="EMBL" id="CP047156">
    <property type="protein sequence ID" value="QHB99790.1"/>
    <property type="molecule type" value="Genomic_DNA"/>
</dbReference>
<dbReference type="PANTHER" id="PTHR43013">
    <property type="entry name" value="GLUTAMYL-TRNA REDUCTASE"/>
    <property type="match status" value="1"/>
</dbReference>
<keyword evidence="5 8" id="KW-0560">Oxidoreductase</keyword>
<dbReference type="InParanoid" id="A0A7L4YKL9"/>
<evidence type="ECO:0000259" key="16">
    <source>
        <dbReference type="Pfam" id="PF05201"/>
    </source>
</evidence>
<feature type="binding site" evidence="8 10">
    <location>
        <begin position="49"/>
        <end position="52"/>
    </location>
    <ligand>
        <name>substrate</name>
    </ligand>
</feature>
<dbReference type="Pfam" id="PF05201">
    <property type="entry name" value="GlutR_N"/>
    <property type="match status" value="1"/>
</dbReference>
<comment type="pathway">
    <text evidence="1 8 13">Porphyrin-containing compound metabolism; protoporphyrin-IX biosynthesis; 5-aminolevulinate from L-glutamyl-tRNA(Glu): step 1/2.</text>
</comment>
<evidence type="ECO:0000256" key="3">
    <source>
        <dbReference type="ARBA" id="ARBA00012970"/>
    </source>
</evidence>
<evidence type="ECO:0000256" key="1">
    <source>
        <dbReference type="ARBA" id="ARBA00005059"/>
    </source>
</evidence>
<dbReference type="PANTHER" id="PTHR43013:SF1">
    <property type="entry name" value="GLUTAMYL-TRNA REDUCTASE"/>
    <property type="match status" value="1"/>
</dbReference>
<dbReference type="InterPro" id="IPR015895">
    <property type="entry name" value="4pyrrol_synth_GluRdtase_N"/>
</dbReference>
<keyword evidence="6 8" id="KW-0627">Porphyrin biosynthesis</keyword>
<dbReference type="EC" id="1.2.1.70" evidence="3 8"/>
<accession>A0A7L4YKL9</accession>
<dbReference type="InterPro" id="IPR015896">
    <property type="entry name" value="4pyrrol_synth_GluRdtase_dimer"/>
</dbReference>
<evidence type="ECO:0000256" key="4">
    <source>
        <dbReference type="ARBA" id="ARBA00022857"/>
    </source>
</evidence>
<dbReference type="SUPFAM" id="SSF51735">
    <property type="entry name" value="NAD(P)-binding Rossmann-fold domains"/>
    <property type="match status" value="1"/>
</dbReference>
<comment type="similarity">
    <text evidence="2 8 13">Belongs to the glutamyl-tRNA reductase family.</text>
</comment>
<dbReference type="HAMAP" id="MF_00087">
    <property type="entry name" value="Glu_tRNA_reductase"/>
    <property type="match status" value="1"/>
</dbReference>
<dbReference type="InterPro" id="IPR018214">
    <property type="entry name" value="GluRdtase_CS"/>
</dbReference>
<reference evidence="17 18" key="1">
    <citation type="journal article" date="2018" name="Int. J. Syst. Evol. Microbiol.">
        <title>Epidermidibacterium keratini gen. nov., sp. nov., a member of the family Sporichthyaceae, isolated from keratin epidermis.</title>
        <authorList>
            <person name="Lee D.G."/>
            <person name="Trujillo M.E."/>
            <person name="Kang S."/>
            <person name="Nam J.J."/>
            <person name="Kim Y.J."/>
        </authorList>
    </citation>
    <scope>NUCLEOTIDE SEQUENCE [LARGE SCALE GENOMIC DNA]</scope>
    <source>
        <strain evidence="17 18">EPI-7</strain>
    </source>
</reference>
<dbReference type="InterPro" id="IPR006151">
    <property type="entry name" value="Shikm_DH/Glu-tRNA_Rdtase"/>
</dbReference>
<dbReference type="AlphaFoldDB" id="A0A7L4YKL9"/>
<sequence length="437" mass="46077">MSYIVLSLSHHQAPIELLERAAITPSELDGALETILGAEPVNEAMVLSTCNRVEVYAHVEKFHAGLDALAEWLGERLEVDATTLASWVQVEYAEDAIEHMMRVASGLESMVVGEPQILGQLRTAYLEAGDRDAVGRGLHALAQHALRVGKRVQSDLGLAEAGRNLAQVAVELADRDAGGLAGRRALVVGAGAMATLAANALRSYGVGQIDVLNRSLSRAQALAAKVEATAREFDELDDALREADIVVTALGSSGGVIDVAQLSGAGETTVVDLALPGNVTGEAAALPQVQHIGLGEIRDRAGELDLAIDGAGADQIIAEEVGAFLTKQRSASVAPTIAALRERAREVIEAEVRRLKNRIPDVDDRAMGEIEYTIDRIVDKMLHAPSVKVRESAGTPGGEAYAEALRMLFELNTAESSATGAVAGEVRKSVSKLRGEG</sequence>
<feature type="active site" description="Nucleophile" evidence="8 9">
    <location>
        <position position="50"/>
    </location>
</feature>
<gene>
    <name evidence="8" type="primary">hemA</name>
    <name evidence="17" type="ORF">EK0264_05520</name>
</gene>
<dbReference type="SUPFAM" id="SSF69742">
    <property type="entry name" value="Glutamyl tRNA-reductase catalytic, N-terminal domain"/>
    <property type="match status" value="1"/>
</dbReference>
<dbReference type="NCBIfam" id="NF000744">
    <property type="entry name" value="PRK00045.1-3"/>
    <property type="match status" value="1"/>
</dbReference>
<dbReference type="GO" id="GO:0019353">
    <property type="term" value="P:protoporphyrinogen IX biosynthetic process from glutamate"/>
    <property type="evidence" value="ECO:0007669"/>
    <property type="project" value="TreeGrafter"/>
</dbReference>
<dbReference type="InterPro" id="IPR036343">
    <property type="entry name" value="GluRdtase_N_sf"/>
</dbReference>
<dbReference type="SUPFAM" id="SSF69075">
    <property type="entry name" value="Glutamyl tRNA-reductase dimerization domain"/>
    <property type="match status" value="1"/>
</dbReference>
<comment type="miscellaneous">
    <text evidence="8">During catalysis, the active site Cys acts as a nucleophile attacking the alpha-carbonyl group of tRNA-bound glutamate with the formation of a thioester intermediate between enzyme and glutamate, and the concomitant release of tRNA(Glu). The thioester intermediate is finally reduced by direct hydride transfer from NADPH, to form the product GSA.</text>
</comment>
<dbReference type="NCBIfam" id="TIGR01035">
    <property type="entry name" value="hemA"/>
    <property type="match status" value="1"/>
</dbReference>
<name>A0A7L4YKL9_9ACTN</name>
<evidence type="ECO:0000256" key="2">
    <source>
        <dbReference type="ARBA" id="ARBA00005916"/>
    </source>
</evidence>
<dbReference type="FunFam" id="3.30.460.30:FF:000001">
    <property type="entry name" value="Glutamyl-tRNA reductase"/>
    <property type="match status" value="1"/>
</dbReference>
<evidence type="ECO:0000256" key="7">
    <source>
        <dbReference type="ARBA" id="ARBA00047464"/>
    </source>
</evidence>
<evidence type="ECO:0000256" key="10">
    <source>
        <dbReference type="PIRSR" id="PIRSR000445-2"/>
    </source>
</evidence>
<comment type="subunit">
    <text evidence="8">Homodimer.</text>
</comment>
<evidence type="ECO:0000259" key="15">
    <source>
        <dbReference type="Pfam" id="PF01488"/>
    </source>
</evidence>
<dbReference type="KEGG" id="eke:EK0264_05520"/>
<organism evidence="17 18">
    <name type="scientific">Epidermidibacterium keratini</name>
    <dbReference type="NCBI Taxonomy" id="1891644"/>
    <lineage>
        <taxon>Bacteria</taxon>
        <taxon>Bacillati</taxon>
        <taxon>Actinomycetota</taxon>
        <taxon>Actinomycetes</taxon>
        <taxon>Sporichthyales</taxon>
        <taxon>Sporichthyaceae</taxon>
        <taxon>Epidermidibacterium</taxon>
    </lineage>
</organism>
<feature type="domain" description="Tetrapyrrole biosynthesis glutamyl-tRNA reductase dimerisation" evidence="14">
    <location>
        <begin position="313"/>
        <end position="411"/>
    </location>
</feature>
<keyword evidence="4 8" id="KW-0521">NADP</keyword>
<dbReference type="CDD" id="cd05213">
    <property type="entry name" value="NAD_bind_Glutamyl_tRNA_reduct"/>
    <property type="match status" value="1"/>
</dbReference>
<dbReference type="Pfam" id="PF01488">
    <property type="entry name" value="Shikimate_DH"/>
    <property type="match status" value="1"/>
</dbReference>
<evidence type="ECO:0000256" key="9">
    <source>
        <dbReference type="PIRSR" id="PIRSR000445-1"/>
    </source>
</evidence>
<feature type="binding site" evidence="8 11">
    <location>
        <begin position="189"/>
        <end position="194"/>
    </location>
    <ligand>
        <name>NADP(+)</name>
        <dbReference type="ChEBI" id="CHEBI:58349"/>
    </ligand>
</feature>
<dbReference type="OrthoDB" id="110209at2"/>
<dbReference type="PIRSF" id="PIRSF000445">
    <property type="entry name" value="4pyrrol_synth_GluRdtase"/>
    <property type="match status" value="1"/>
</dbReference>
<dbReference type="GO" id="GO:0008883">
    <property type="term" value="F:glutamyl-tRNA reductase activity"/>
    <property type="evidence" value="ECO:0007669"/>
    <property type="project" value="UniProtKB-UniRule"/>
</dbReference>
<dbReference type="InterPro" id="IPR036453">
    <property type="entry name" value="GluRdtase_dimer_dom_sf"/>
</dbReference>
<dbReference type="InterPro" id="IPR000343">
    <property type="entry name" value="4pyrrol_synth_GluRdtase"/>
</dbReference>
<dbReference type="FunCoup" id="A0A7L4YKL9">
    <property type="interactions" value="143"/>
</dbReference>
<feature type="site" description="Important for activity" evidence="8 12">
    <location>
        <position position="99"/>
    </location>
</feature>
<evidence type="ECO:0000256" key="13">
    <source>
        <dbReference type="RuleBase" id="RU000584"/>
    </source>
</evidence>
<keyword evidence="18" id="KW-1185">Reference proteome</keyword>
<dbReference type="UniPathway" id="UPA00251">
    <property type="reaction ID" value="UER00316"/>
</dbReference>
<evidence type="ECO:0000256" key="8">
    <source>
        <dbReference type="HAMAP-Rule" id="MF_00087"/>
    </source>
</evidence>
<comment type="domain">
    <text evidence="8">Possesses an unusual extended V-shaped dimeric structure with each monomer consisting of three distinct domains arranged along a curved 'spinal' alpha-helix. The N-terminal catalytic domain specifically recognizes the glutamate moiety of the substrate. The second domain is the NADPH-binding domain, and the third C-terminal domain is responsible for dimerization.</text>
</comment>
<dbReference type="Proteomes" id="UP000463857">
    <property type="component" value="Chromosome"/>
</dbReference>
<evidence type="ECO:0000313" key="17">
    <source>
        <dbReference type="EMBL" id="QHB99790.1"/>
    </source>
</evidence>
<feature type="binding site" evidence="8 10">
    <location>
        <begin position="114"/>
        <end position="116"/>
    </location>
    <ligand>
        <name>substrate</name>
    </ligand>
</feature>
<dbReference type="Gene3D" id="3.30.460.30">
    <property type="entry name" value="Glutamyl-tRNA reductase, N-terminal domain"/>
    <property type="match status" value="1"/>
</dbReference>
<dbReference type="RefSeq" id="WP_159543698.1">
    <property type="nucleotide sequence ID" value="NZ_CP047156.1"/>
</dbReference>
<evidence type="ECO:0000256" key="6">
    <source>
        <dbReference type="ARBA" id="ARBA00023244"/>
    </source>
</evidence>
<comment type="function">
    <text evidence="8">Catalyzes the NADPH-dependent reduction of glutamyl-tRNA(Glu) to glutamate 1-semialdehyde (GSA).</text>
</comment>
<evidence type="ECO:0000256" key="12">
    <source>
        <dbReference type="PIRSR" id="PIRSR000445-4"/>
    </source>
</evidence>
<proteinExistence type="inferred from homology"/>
<feature type="binding site" evidence="8 10">
    <location>
        <position position="120"/>
    </location>
    <ligand>
        <name>substrate</name>
    </ligand>
</feature>
<evidence type="ECO:0000256" key="11">
    <source>
        <dbReference type="PIRSR" id="PIRSR000445-3"/>
    </source>
</evidence>
<feature type="domain" description="Quinate/shikimate 5-dehydrogenase/glutamyl-tRNA reductase" evidence="15">
    <location>
        <begin position="171"/>
        <end position="297"/>
    </location>
</feature>
<dbReference type="Gene3D" id="3.40.50.720">
    <property type="entry name" value="NAD(P)-binding Rossmann-like Domain"/>
    <property type="match status" value="1"/>
</dbReference>
<evidence type="ECO:0000259" key="14">
    <source>
        <dbReference type="Pfam" id="PF00745"/>
    </source>
</evidence>
<feature type="domain" description="Glutamyl-tRNA reductase N-terminal" evidence="16">
    <location>
        <begin position="7"/>
        <end position="154"/>
    </location>
</feature>
<evidence type="ECO:0000313" key="18">
    <source>
        <dbReference type="Proteomes" id="UP000463857"/>
    </source>
</evidence>